<dbReference type="EMBL" id="FNPI01000010">
    <property type="protein sequence ID" value="SDZ33100.1"/>
    <property type="molecule type" value="Genomic_DNA"/>
</dbReference>
<dbReference type="Gene3D" id="1.10.287.130">
    <property type="match status" value="1"/>
</dbReference>
<dbReference type="AlphaFoldDB" id="A0A1H3S5T8"/>
<reference evidence="3" key="1">
    <citation type="submission" date="2016-10" db="EMBL/GenBank/DDBJ databases">
        <authorList>
            <person name="Varghese N."/>
            <person name="Submissions S."/>
        </authorList>
    </citation>
    <scope>NUCLEOTIDE SEQUENCE [LARGE SCALE GENOMIC DNA]</scope>
    <source>
        <strain evidence="3">SP</strain>
    </source>
</reference>
<dbReference type="InterPro" id="IPR003661">
    <property type="entry name" value="HisK_dim/P_dom"/>
</dbReference>
<dbReference type="GO" id="GO:0000155">
    <property type="term" value="F:phosphorelay sensor kinase activity"/>
    <property type="evidence" value="ECO:0007669"/>
    <property type="project" value="InterPro"/>
</dbReference>
<dbReference type="OrthoDB" id="2834790at2"/>
<dbReference type="Proteomes" id="UP000198935">
    <property type="component" value="Unassembled WGS sequence"/>
</dbReference>
<accession>A0A1H3S5T8</accession>
<name>A0A1H3S5T8_9BACI</name>
<organism evidence="2 3">
    <name type="scientific">Evansella caseinilytica</name>
    <dbReference type="NCBI Taxonomy" id="1503961"/>
    <lineage>
        <taxon>Bacteria</taxon>
        <taxon>Bacillati</taxon>
        <taxon>Bacillota</taxon>
        <taxon>Bacilli</taxon>
        <taxon>Bacillales</taxon>
        <taxon>Bacillaceae</taxon>
        <taxon>Evansella</taxon>
    </lineage>
</organism>
<evidence type="ECO:0000313" key="3">
    <source>
        <dbReference type="Proteomes" id="UP000198935"/>
    </source>
</evidence>
<keyword evidence="3" id="KW-1185">Reference proteome</keyword>
<gene>
    <name evidence="2" type="ORF">SAMN05421736_1109</name>
</gene>
<evidence type="ECO:0000313" key="2">
    <source>
        <dbReference type="EMBL" id="SDZ33100.1"/>
    </source>
</evidence>
<evidence type="ECO:0000256" key="1">
    <source>
        <dbReference type="ARBA" id="ARBA00022777"/>
    </source>
</evidence>
<dbReference type="CDD" id="cd00082">
    <property type="entry name" value="HisKA"/>
    <property type="match status" value="1"/>
</dbReference>
<keyword evidence="1" id="KW-0418">Kinase</keyword>
<protein>
    <submittedName>
        <fullName evidence="2">Uncharacterized protein</fullName>
    </submittedName>
</protein>
<sequence length="331" mass="38725">MVSKTASVFDIVNKLKDESDLGQIIVDNHGIIRYVSDDFKRVLFRKTKLRQGDNVYHSTLAACFHSPQDQHHQDIMTYSLDNKWIMKFEQMEVENGNTKWWLGKLLNRKVAEDSPQEMKWNLDTERLIQQISQRYAHEVLNALTPVYGILQMLKGDQENLAKYEPLLEVAEKEIIKGKNYVNDFLHLNLIPEPAPNWYRVDELKRYVEQYLSEQSPEFLPYINICLTGKSHHEVFVDKQQLRLVLQLLLKKWIDYTTAATTIEVNFVTRESGLFQVNIYTADGDDTLFAIDDEFMFYLHLVQQNMQKNSGVLKISEGIVLEYRWLGAGKLM</sequence>
<proteinExistence type="predicted"/>
<keyword evidence="1" id="KW-0808">Transferase</keyword>